<dbReference type="EMBL" id="LAZR01000107">
    <property type="protein sequence ID" value="KKN90799.1"/>
    <property type="molecule type" value="Genomic_DNA"/>
</dbReference>
<protein>
    <submittedName>
        <fullName evidence="1">Uncharacterized protein</fullName>
    </submittedName>
</protein>
<comment type="caution">
    <text evidence="1">The sequence shown here is derived from an EMBL/GenBank/DDBJ whole genome shotgun (WGS) entry which is preliminary data.</text>
</comment>
<organism evidence="1">
    <name type="scientific">marine sediment metagenome</name>
    <dbReference type="NCBI Taxonomy" id="412755"/>
    <lineage>
        <taxon>unclassified sequences</taxon>
        <taxon>metagenomes</taxon>
        <taxon>ecological metagenomes</taxon>
    </lineage>
</organism>
<reference evidence="1" key="1">
    <citation type="journal article" date="2015" name="Nature">
        <title>Complex archaea that bridge the gap between prokaryotes and eukaryotes.</title>
        <authorList>
            <person name="Spang A."/>
            <person name="Saw J.H."/>
            <person name="Jorgensen S.L."/>
            <person name="Zaremba-Niedzwiedzka K."/>
            <person name="Martijn J."/>
            <person name="Lind A.E."/>
            <person name="van Eijk R."/>
            <person name="Schleper C."/>
            <person name="Guy L."/>
            <person name="Ettema T.J."/>
        </authorList>
    </citation>
    <scope>NUCLEOTIDE SEQUENCE</scope>
</reference>
<name>A0A0F9UGM7_9ZZZZ</name>
<proteinExistence type="predicted"/>
<accession>A0A0F9UGM7</accession>
<dbReference type="AlphaFoldDB" id="A0A0F9UGM7"/>
<sequence length="91" mass="10513">MKLGIKDGKIHDICSKLINKRDNSIDDKDYLDLPMGDWVSYDSWDSINNISLKDSPNRNIIPQKTPEQIKIEELEAKNIDLEARIMALENK</sequence>
<evidence type="ECO:0000313" key="1">
    <source>
        <dbReference type="EMBL" id="KKN90799.1"/>
    </source>
</evidence>
<gene>
    <name evidence="1" type="ORF">LCGC14_0223820</name>
</gene>